<dbReference type="FunFam" id="2.10.25.10:FF:000015">
    <property type="entry name" value="neurexin-1 isoform X1"/>
    <property type="match status" value="1"/>
</dbReference>
<dbReference type="PROSITE" id="PS50025">
    <property type="entry name" value="LAM_G_DOMAIN"/>
    <property type="match status" value="6"/>
</dbReference>
<keyword evidence="15" id="KW-1185">Reference proteome</keyword>
<dbReference type="PANTHER" id="PTHR15036:SF89">
    <property type="entry name" value="NEUREXIN 1, ISOFORM F"/>
    <property type="match status" value="1"/>
</dbReference>
<keyword evidence="5 10" id="KW-1133">Transmembrane helix</keyword>
<name>A0A9N9XN12_PHYSR</name>
<comment type="subcellular location">
    <subcellularLocation>
        <location evidence="1">Membrane</location>
        <topology evidence="1">Single-pass type I membrane protein</topology>
    </subcellularLocation>
</comment>
<dbReference type="Pfam" id="PF00008">
    <property type="entry name" value="EGF"/>
    <property type="match status" value="1"/>
</dbReference>
<feature type="compositionally biased region" description="Polar residues" evidence="9">
    <location>
        <begin position="1562"/>
        <end position="1588"/>
    </location>
</feature>
<organism evidence="14 15">
    <name type="scientific">Phyllotreta striolata</name>
    <name type="common">Striped flea beetle</name>
    <name type="synonym">Crioceris striolata</name>
    <dbReference type="NCBI Taxonomy" id="444603"/>
    <lineage>
        <taxon>Eukaryota</taxon>
        <taxon>Metazoa</taxon>
        <taxon>Ecdysozoa</taxon>
        <taxon>Arthropoda</taxon>
        <taxon>Hexapoda</taxon>
        <taxon>Insecta</taxon>
        <taxon>Pterygota</taxon>
        <taxon>Neoptera</taxon>
        <taxon>Endopterygota</taxon>
        <taxon>Coleoptera</taxon>
        <taxon>Polyphaga</taxon>
        <taxon>Cucujiformia</taxon>
        <taxon>Chrysomeloidea</taxon>
        <taxon>Chrysomelidae</taxon>
        <taxon>Galerucinae</taxon>
        <taxon>Alticini</taxon>
        <taxon>Phyllotreta</taxon>
    </lineage>
</organism>
<feature type="domain" description="Laminin G" evidence="12">
    <location>
        <begin position="692"/>
        <end position="879"/>
    </location>
</feature>
<keyword evidence="2 8" id="KW-0245">EGF-like domain</keyword>
<feature type="domain" description="EGF-like" evidence="13">
    <location>
        <begin position="220"/>
        <end position="258"/>
    </location>
</feature>
<dbReference type="PROSITE" id="PS50026">
    <property type="entry name" value="EGF_3"/>
    <property type="match status" value="3"/>
</dbReference>
<dbReference type="InterPro" id="IPR050372">
    <property type="entry name" value="Neurexin-related_CASP"/>
</dbReference>
<keyword evidence="3 10" id="KW-0812">Transmembrane</keyword>
<proteinExistence type="predicted"/>
<feature type="domain" description="EGF-like" evidence="13">
    <location>
        <begin position="1070"/>
        <end position="1107"/>
    </location>
</feature>
<dbReference type="InterPro" id="IPR000742">
    <property type="entry name" value="EGF"/>
</dbReference>
<feature type="domain" description="EGF-like" evidence="13">
    <location>
        <begin position="650"/>
        <end position="687"/>
    </location>
</feature>
<evidence type="ECO:0000256" key="11">
    <source>
        <dbReference type="SAM" id="SignalP"/>
    </source>
</evidence>
<dbReference type="Gene3D" id="2.10.25.10">
    <property type="entry name" value="Laminin"/>
    <property type="match status" value="3"/>
</dbReference>
<feature type="domain" description="Laminin G" evidence="12">
    <location>
        <begin position="17"/>
        <end position="208"/>
    </location>
</feature>
<feature type="compositionally biased region" description="Basic and acidic residues" evidence="9">
    <location>
        <begin position="1611"/>
        <end position="1620"/>
    </location>
</feature>
<evidence type="ECO:0000256" key="2">
    <source>
        <dbReference type="ARBA" id="ARBA00022536"/>
    </source>
</evidence>
<gene>
    <name evidence="14" type="ORF">PHYEVI_LOCUS4227</name>
</gene>
<feature type="domain" description="Laminin G" evidence="12">
    <location>
        <begin position="891"/>
        <end position="1067"/>
    </location>
</feature>
<feature type="compositionally biased region" description="Polar residues" evidence="9">
    <location>
        <begin position="1396"/>
        <end position="1429"/>
    </location>
</feature>
<evidence type="ECO:0000256" key="4">
    <source>
        <dbReference type="ARBA" id="ARBA00022737"/>
    </source>
</evidence>
<keyword evidence="4" id="KW-0677">Repeat</keyword>
<evidence type="ECO:0008006" key="16">
    <source>
        <dbReference type="Google" id="ProtNLM"/>
    </source>
</evidence>
<dbReference type="Proteomes" id="UP001153712">
    <property type="component" value="Chromosome 15"/>
</dbReference>
<comment type="caution">
    <text evidence="8">Lacks conserved residue(s) required for the propagation of feature annotation.</text>
</comment>
<feature type="region of interest" description="Disordered" evidence="9">
    <location>
        <begin position="1483"/>
        <end position="1513"/>
    </location>
</feature>
<keyword evidence="6 10" id="KW-0472">Membrane</keyword>
<dbReference type="InterPro" id="IPR013320">
    <property type="entry name" value="ConA-like_dom_sf"/>
</dbReference>
<feature type="compositionally biased region" description="Low complexity" evidence="9">
    <location>
        <begin position="1430"/>
        <end position="1443"/>
    </location>
</feature>
<accession>A0A9N9XN12</accession>
<dbReference type="SMART" id="SM00282">
    <property type="entry name" value="LamG"/>
    <property type="match status" value="6"/>
</dbReference>
<dbReference type="Pfam" id="PF02210">
    <property type="entry name" value="Laminin_G_2"/>
    <property type="match status" value="6"/>
</dbReference>
<dbReference type="Gene3D" id="2.60.120.200">
    <property type="match status" value="6"/>
</dbReference>
<evidence type="ECO:0000259" key="13">
    <source>
        <dbReference type="PROSITE" id="PS50026"/>
    </source>
</evidence>
<feature type="domain" description="Laminin G" evidence="12">
    <location>
        <begin position="263"/>
        <end position="458"/>
    </location>
</feature>
<evidence type="ECO:0000256" key="9">
    <source>
        <dbReference type="SAM" id="MobiDB-lite"/>
    </source>
</evidence>
<dbReference type="EMBL" id="OU900108">
    <property type="protein sequence ID" value="CAG9857829.1"/>
    <property type="molecule type" value="Genomic_DNA"/>
</dbReference>
<evidence type="ECO:0000256" key="1">
    <source>
        <dbReference type="ARBA" id="ARBA00004479"/>
    </source>
</evidence>
<sequence>MYYHLLAAICCLPLARPFVLDGSAESYSQFRKWGGGTNSSLEFEFKTDQPNGLLLYTDDGGTYDFFETKLVEGALRLRYNLGGGTQIITVGRDLNDGHWHKVHVQRHEDRTVLTVDGVSQMRTSRGKEFNFGRFSTNSDVFVGGMPLWYNTKLTLLALPSVIFEPRFVGAVRNLIYPDVEGGTPRRQETRPKDHRCDGPLVAGVQGVCLPQSRTLRGNSTSDACETRDPCQHGGICISTDSGPICECRNPDYEGEYCEKDKAPSEAVFRGTEFLSYDLSQTGGEPIVSAQDSVTFYFKTRQPNGLLFYTGDGNDYLNVAIKDGILSLTMGLSNGKQEMQIKPNKVRFDDNQWHKVSIHRRIQEISAITAFCRLSAVVDGVYADHSHIAGKFTMLSSSRVYVGGSINTRALPGARVHNNFVGCMRKVEFVADTLRLNLLELGRSGSHLIQVVGRLDYKCPAGETHDPVTFTTRESHLILPPWSAKKSGNISFKFRTNEANGLILFNGGIRPPRVDLFAVEIYNGHIYVHIDLGAGPSKQRGSRRRIDDGNWHEFTFRRTGRDSRITVDGLHTDFKTVEGSSSLELDGNMYVGGLGPPFSEIPVPAGLWTAVLQQGFVGCFKDLIMNNEAMDVASYAREQDSGSIRTLCHNQPQQCPSQPCLNGGTCTEGWNRFICDCTNTLFSGPTCGKEAPTLSFNGTQHMEITMDVEQVTQTEDIVLRFRTSKPLGLLLITSTAETGDRIELAVAAGRIRLALRLGVREKKKEDREKDKILLAGQNVNDNEFHTVRLSRRGSNLKLQLDGQSPIRAEIQGKYIALQWRTVHLGGLYHLEEEISMSTTVPNFIGDIQQFYFNNIPYIELAKALSTEQSIAGFPNIKIAAKFVKHATDNLHRPVTFRSKHTFIGLPMLRAYSSIHIDFMFKTREPNGLILFNGGKKEDFVAVELVDGHINYIVNVGDGTVTLRDTHRTHLNDNRWHTVGIRRPSVKQHTLMVDDDVVIAANLGTGNLELDGILYLGGVYKDLYPLLPQEVIRSTHGFEGCIAGLDLNGESPHIVEDAVVHSSQVVSGCESQSAKCSHNVCANAGICVQQWTSYTCDCDMTSFTGPTCSDESVSYEFGPNRGIIIYTYPEENMPEMQEDTVALGVMTTKSDAVLLRIVSGTSNDYIEMYIVEGNVFVVYNLGSNDLLLGEISVKVNDNAYHVIRYHRQGHNATLQVDDYNVQTVHPLGHQLQVFNTQSQIQIGGKWTKKGRIERPFAGKISGVVVNGLRILDLAAEKDLHTSVRGDVQLTQMDKHEHLQKMQQTPASGFPGLEDDLIFSGAGSGCNNGDDEDECPPLPETGSGDDDLITPVFIPPTRPPPTKKPKNAVEGGDDKKPCDDEDCFQGSGSEETTEDSSTKVTDQTETIPTDNSSYHTTEGESSIPSHSTGSGVTNTTASSTKTTDDATATTNAEYHSTKVHHNHSHHSTSVFTTSIATDINTYPTQPTTTTQRLPPHVIHSPPETPPIKHPYTPKDNRVTSETSEFIALVIGIIAGALIAVILIILVILKFKSRGDRSYKVEESKGYQQGPNAALLGSSSSTNGHHQSQYQLNGALRNGDKSAQMAAQQKQKKRDSKDIKEWYV</sequence>
<dbReference type="GO" id="GO:0016020">
    <property type="term" value="C:membrane"/>
    <property type="evidence" value="ECO:0007669"/>
    <property type="project" value="UniProtKB-SubCell"/>
</dbReference>
<feature type="transmembrane region" description="Helical" evidence="10">
    <location>
        <begin position="1522"/>
        <end position="1545"/>
    </location>
</feature>
<dbReference type="SMART" id="SM00181">
    <property type="entry name" value="EGF"/>
    <property type="match status" value="3"/>
</dbReference>
<evidence type="ECO:0000313" key="15">
    <source>
        <dbReference type="Proteomes" id="UP001153712"/>
    </source>
</evidence>
<feature type="region of interest" description="Disordered" evidence="9">
    <location>
        <begin position="1558"/>
        <end position="1620"/>
    </location>
</feature>
<dbReference type="FunFam" id="2.60.120.200:FF:000153">
    <property type="entry name" value="neurexin-1 isoform X3"/>
    <property type="match status" value="1"/>
</dbReference>
<evidence type="ECO:0000256" key="3">
    <source>
        <dbReference type="ARBA" id="ARBA00022692"/>
    </source>
</evidence>
<dbReference type="PANTHER" id="PTHR15036">
    <property type="entry name" value="PIKACHURIN-LIKE PROTEIN"/>
    <property type="match status" value="1"/>
</dbReference>
<dbReference type="SUPFAM" id="SSF49899">
    <property type="entry name" value="Concanavalin A-like lectins/glucanases"/>
    <property type="match status" value="6"/>
</dbReference>
<feature type="domain" description="Laminin G" evidence="12">
    <location>
        <begin position="465"/>
        <end position="647"/>
    </location>
</feature>
<evidence type="ECO:0000256" key="7">
    <source>
        <dbReference type="ARBA" id="ARBA00023157"/>
    </source>
</evidence>
<keyword evidence="7" id="KW-1015">Disulfide bond</keyword>
<feature type="region of interest" description="Disordered" evidence="9">
    <location>
        <begin position="1315"/>
        <end position="1443"/>
    </location>
</feature>
<feature type="chain" id="PRO_5040454202" description="Neurexin-1" evidence="11">
    <location>
        <begin position="18"/>
        <end position="1620"/>
    </location>
</feature>
<protein>
    <recommendedName>
        <fullName evidence="16">Neurexin-1</fullName>
    </recommendedName>
</protein>
<feature type="domain" description="Laminin G" evidence="12">
    <location>
        <begin position="1111"/>
        <end position="1285"/>
    </location>
</feature>
<dbReference type="InterPro" id="IPR001791">
    <property type="entry name" value="Laminin_G"/>
</dbReference>
<evidence type="ECO:0000259" key="12">
    <source>
        <dbReference type="PROSITE" id="PS50025"/>
    </source>
</evidence>
<dbReference type="CDD" id="cd00054">
    <property type="entry name" value="EGF_CA"/>
    <property type="match status" value="3"/>
</dbReference>
<dbReference type="FunFam" id="2.10.25.10:FF:000029">
    <property type="entry name" value="neurexin-1 isoform X1"/>
    <property type="match status" value="1"/>
</dbReference>
<feature type="signal peptide" evidence="11">
    <location>
        <begin position="1"/>
        <end position="17"/>
    </location>
</feature>
<evidence type="ECO:0000256" key="8">
    <source>
        <dbReference type="PROSITE-ProRule" id="PRU00076"/>
    </source>
</evidence>
<reference evidence="14" key="1">
    <citation type="submission" date="2022-01" db="EMBL/GenBank/DDBJ databases">
        <authorList>
            <person name="King R."/>
        </authorList>
    </citation>
    <scope>NUCLEOTIDE SEQUENCE</scope>
</reference>
<evidence type="ECO:0000313" key="14">
    <source>
        <dbReference type="EMBL" id="CAG9857829.1"/>
    </source>
</evidence>
<dbReference type="CDD" id="cd00110">
    <property type="entry name" value="LamG"/>
    <property type="match status" value="6"/>
</dbReference>
<dbReference type="OrthoDB" id="6275838at2759"/>
<keyword evidence="11" id="KW-0732">Signal</keyword>
<evidence type="ECO:0000256" key="5">
    <source>
        <dbReference type="ARBA" id="ARBA00022989"/>
    </source>
</evidence>
<evidence type="ECO:0000256" key="6">
    <source>
        <dbReference type="ARBA" id="ARBA00023136"/>
    </source>
</evidence>
<evidence type="ECO:0000256" key="10">
    <source>
        <dbReference type="SAM" id="Phobius"/>
    </source>
</evidence>